<accession>A0AAD4M5F4</accession>
<name>A0AAD4M5F4_9AGAM</name>
<keyword evidence="4" id="KW-1185">Reference proteome</keyword>
<dbReference type="SUPFAM" id="SSF48065">
    <property type="entry name" value="DBL homology domain (DH-domain)"/>
    <property type="match status" value="1"/>
</dbReference>
<evidence type="ECO:0000313" key="4">
    <source>
        <dbReference type="Proteomes" id="UP001203297"/>
    </source>
</evidence>
<evidence type="ECO:0000313" key="3">
    <source>
        <dbReference type="EMBL" id="KAI0302459.1"/>
    </source>
</evidence>
<evidence type="ECO:0000259" key="2">
    <source>
        <dbReference type="PROSITE" id="PS50010"/>
    </source>
</evidence>
<feature type="region of interest" description="Disordered" evidence="1">
    <location>
        <begin position="539"/>
        <end position="592"/>
    </location>
</feature>
<dbReference type="AlphaFoldDB" id="A0AAD4M5F4"/>
<reference evidence="3" key="1">
    <citation type="journal article" date="2022" name="New Phytol.">
        <title>Evolutionary transition to the ectomycorrhizal habit in the genomes of a hyperdiverse lineage of mushroom-forming fungi.</title>
        <authorList>
            <person name="Looney B."/>
            <person name="Miyauchi S."/>
            <person name="Morin E."/>
            <person name="Drula E."/>
            <person name="Courty P.E."/>
            <person name="Kohler A."/>
            <person name="Kuo A."/>
            <person name="LaButti K."/>
            <person name="Pangilinan J."/>
            <person name="Lipzen A."/>
            <person name="Riley R."/>
            <person name="Andreopoulos W."/>
            <person name="He G."/>
            <person name="Johnson J."/>
            <person name="Nolan M."/>
            <person name="Tritt A."/>
            <person name="Barry K.W."/>
            <person name="Grigoriev I.V."/>
            <person name="Nagy L.G."/>
            <person name="Hibbett D."/>
            <person name="Henrissat B."/>
            <person name="Matheny P.B."/>
            <person name="Labbe J."/>
            <person name="Martin F.M."/>
        </authorList>
    </citation>
    <scope>NUCLEOTIDE SEQUENCE</scope>
    <source>
        <strain evidence="3">BPL690</strain>
    </source>
</reference>
<evidence type="ECO:0000256" key="1">
    <source>
        <dbReference type="SAM" id="MobiDB-lite"/>
    </source>
</evidence>
<feature type="region of interest" description="Disordered" evidence="1">
    <location>
        <begin position="613"/>
        <end position="655"/>
    </location>
</feature>
<sequence length="743" mass="82346">MANPMSDVPTIVDPSSSARTSISLISSILSYFVATIIGRPIEQPVGWLDHLSSLRTTPQITSPDKLIPLPPTSAEGATPTAPLRPKVPSTKLATRPHALGLLESERAYASDLALIRDIHLPTALGHEPPVPIPQLSSPSVRLLSTALDSSAMSLNPPHMKGEDARIIFGNITELAEFTDDFLNRLEMALGSVIPNGEGEDSVGVLFMEKIPCMESPYMRYITHCLVAVARVKSLPKTPALAAYHATTCALAQQLPYAWDLPSLLIKPTPDSHGDKENLRHTRAMVEAFTFAINESRRQREVVKEVLVAGKPNEVLVLESSDYEEVERIRQMERDMRRTYMFGQQLEEETVEWVKSVKGFMSALRAWTESFGRVIGLGPDLMSEAFDAFLAMIDKRLASLCTELEAVIYEQFLFQLHALETIKRPAFLLDTPHALEPPHYALLQHNAIAEGRPPSSLHEASTVYVALRAQLCASNLTGTLLARWSELWDALRVEGDVNKEEAACGLRALNVVHPERATPRLTQAHRLRWLPCKKAFNANTDPLDSARSAPADTSTVSEPVPSARKRRDSSASSSERARRRRKPCTRSTLLGPHLDTGTLEKSLFQVPLYEGRESEGAKKRRVVKGLEEERSHGATNAKQESDELHPRPPIRSTPQPQLTVSQIWHRAPALYAYRVVHQCDPPEGVQYYGLPFFKLYLNDVYQVLKEAGDSSRHPALPVAMDEVLARASTGAIGWILASFLFPVD</sequence>
<dbReference type="GO" id="GO:0031991">
    <property type="term" value="P:regulation of actomyosin contractile ring contraction"/>
    <property type="evidence" value="ECO:0007669"/>
    <property type="project" value="TreeGrafter"/>
</dbReference>
<dbReference type="PROSITE" id="PS50010">
    <property type="entry name" value="DH_2"/>
    <property type="match status" value="1"/>
</dbReference>
<organism evidence="3 4">
    <name type="scientific">Multifurca ochricompacta</name>
    <dbReference type="NCBI Taxonomy" id="376703"/>
    <lineage>
        <taxon>Eukaryota</taxon>
        <taxon>Fungi</taxon>
        <taxon>Dikarya</taxon>
        <taxon>Basidiomycota</taxon>
        <taxon>Agaricomycotina</taxon>
        <taxon>Agaricomycetes</taxon>
        <taxon>Russulales</taxon>
        <taxon>Russulaceae</taxon>
        <taxon>Multifurca</taxon>
    </lineage>
</organism>
<feature type="region of interest" description="Disordered" evidence="1">
    <location>
        <begin position="62"/>
        <end position="88"/>
    </location>
</feature>
<dbReference type="GO" id="GO:0005737">
    <property type="term" value="C:cytoplasm"/>
    <property type="evidence" value="ECO:0007669"/>
    <property type="project" value="TreeGrafter"/>
</dbReference>
<dbReference type="InterPro" id="IPR000219">
    <property type="entry name" value="DH_dom"/>
</dbReference>
<dbReference type="InterPro" id="IPR035899">
    <property type="entry name" value="DBL_dom_sf"/>
</dbReference>
<dbReference type="EMBL" id="WTXG01000011">
    <property type="protein sequence ID" value="KAI0302459.1"/>
    <property type="molecule type" value="Genomic_DNA"/>
</dbReference>
<dbReference type="Proteomes" id="UP001203297">
    <property type="component" value="Unassembled WGS sequence"/>
</dbReference>
<gene>
    <name evidence="3" type="ORF">B0F90DRAFT_1816648</name>
</gene>
<proteinExistence type="predicted"/>
<dbReference type="Gene3D" id="1.20.900.10">
    <property type="entry name" value="Dbl homology (DH) domain"/>
    <property type="match status" value="1"/>
</dbReference>
<dbReference type="InterPro" id="IPR051492">
    <property type="entry name" value="Dynamin-Rho_GEF"/>
</dbReference>
<dbReference type="GO" id="GO:0032955">
    <property type="term" value="P:regulation of division septum assembly"/>
    <property type="evidence" value="ECO:0007669"/>
    <property type="project" value="TreeGrafter"/>
</dbReference>
<dbReference type="PANTHER" id="PTHR22834">
    <property type="entry name" value="NUCLEAR FUSION PROTEIN FUS2"/>
    <property type="match status" value="1"/>
</dbReference>
<protein>
    <recommendedName>
        <fullName evidence="2">DH domain-containing protein</fullName>
    </recommendedName>
</protein>
<dbReference type="PANTHER" id="PTHR22834:SF20">
    <property type="entry name" value="SH3 DOMAIN-CONTAINING PROTEIN"/>
    <property type="match status" value="1"/>
</dbReference>
<dbReference type="Pfam" id="PF00621">
    <property type="entry name" value="RhoGEF"/>
    <property type="match status" value="1"/>
</dbReference>
<dbReference type="GO" id="GO:0005085">
    <property type="term" value="F:guanyl-nucleotide exchange factor activity"/>
    <property type="evidence" value="ECO:0007669"/>
    <property type="project" value="InterPro"/>
</dbReference>
<comment type="caution">
    <text evidence="3">The sequence shown here is derived from an EMBL/GenBank/DDBJ whole genome shotgun (WGS) entry which is preliminary data.</text>
</comment>
<feature type="domain" description="DH" evidence="2">
    <location>
        <begin position="101"/>
        <end position="267"/>
    </location>
</feature>